<sequence>METNVYTQLIKNLEYEFTHSVSKKASAKGTIITLSRDYGSGIKKVGEQLVKYLNKNEVGFNLLKKEWRLIDTSVIRDLSRELSIEYKLIEEYVPFEKKGIIEQLIHSFGPSYNKLDGKLSSTLKTIIHAYFERGNVVILGRGAAFFAEQLDNALKIKVNSTMQFRIGHLMKAHNLNFDDAKMKMLENSKLRNDFLEHIQKGQTEHYDTVIDRSRLDDETLTEYLYSFAIAKVKELSRRQKNKNKFSTVY</sequence>
<name>A0ABX8GTD1_9BACT</name>
<dbReference type="Proteomes" id="UP000682802">
    <property type="component" value="Chromosome 1"/>
</dbReference>
<reference evidence="1 2" key="1">
    <citation type="submission" date="2021-05" db="EMBL/GenBank/DDBJ databases">
        <title>Comparative genomic studies on the polysaccharide-degrading batcterial strains of the Flammeovirga genus.</title>
        <authorList>
            <person name="Zewei F."/>
            <person name="Zheng Z."/>
            <person name="Yu L."/>
            <person name="Ruyue G."/>
            <person name="Yanhong M."/>
            <person name="Yuanyuan C."/>
            <person name="Jingyan G."/>
            <person name="Wenjun H."/>
        </authorList>
    </citation>
    <scope>NUCLEOTIDE SEQUENCE [LARGE SCALE GENOMIC DNA]</scope>
    <source>
        <strain evidence="1 2">YS10</strain>
    </source>
</reference>
<gene>
    <name evidence="1" type="ORF">KM029_15915</name>
</gene>
<dbReference type="Pfam" id="PF13189">
    <property type="entry name" value="Cytidylate_kin2"/>
    <property type="match status" value="1"/>
</dbReference>
<dbReference type="EMBL" id="CP076128">
    <property type="protein sequence ID" value="QWG06776.1"/>
    <property type="molecule type" value="Genomic_DNA"/>
</dbReference>
<evidence type="ECO:0000313" key="2">
    <source>
        <dbReference type="Proteomes" id="UP000682802"/>
    </source>
</evidence>
<organism evidence="1 2">
    <name type="scientific">Flammeovirga kamogawensis</name>
    <dbReference type="NCBI Taxonomy" id="373891"/>
    <lineage>
        <taxon>Bacteria</taxon>
        <taxon>Pseudomonadati</taxon>
        <taxon>Bacteroidota</taxon>
        <taxon>Cytophagia</taxon>
        <taxon>Cytophagales</taxon>
        <taxon>Flammeovirgaceae</taxon>
        <taxon>Flammeovirga</taxon>
    </lineage>
</organism>
<dbReference type="InterPro" id="IPR027417">
    <property type="entry name" value="P-loop_NTPase"/>
</dbReference>
<dbReference type="Gene3D" id="3.40.50.300">
    <property type="entry name" value="P-loop containing nucleotide triphosphate hydrolases"/>
    <property type="match status" value="1"/>
</dbReference>
<keyword evidence="2" id="KW-1185">Reference proteome</keyword>
<evidence type="ECO:0000313" key="1">
    <source>
        <dbReference type="EMBL" id="QWG06776.1"/>
    </source>
</evidence>
<dbReference type="RefSeq" id="WP_144074183.1">
    <property type="nucleotide sequence ID" value="NZ_CP076128.1"/>
</dbReference>
<accession>A0ABX8GTD1</accession>
<proteinExistence type="predicted"/>
<protein>
    <submittedName>
        <fullName evidence="1">Cytidylate kinase-like family protein</fullName>
    </submittedName>
</protein>